<dbReference type="InterPro" id="IPR050121">
    <property type="entry name" value="Cytochrome_P450_monoxygenase"/>
</dbReference>
<dbReference type="PRINTS" id="PR00463">
    <property type="entry name" value="EP450I"/>
</dbReference>
<dbReference type="OrthoDB" id="3945418at2759"/>
<evidence type="ECO:0000256" key="7">
    <source>
        <dbReference type="ARBA" id="ARBA00023033"/>
    </source>
</evidence>
<protein>
    <submittedName>
        <fullName evidence="11">Trichodiene oxygenase</fullName>
    </submittedName>
</protein>
<keyword evidence="4 8" id="KW-0479">Metal-binding</keyword>
<evidence type="ECO:0000256" key="10">
    <source>
        <dbReference type="SAM" id="Phobius"/>
    </source>
</evidence>
<keyword evidence="3 8" id="KW-0349">Heme</keyword>
<dbReference type="EMBL" id="PKSG01000295">
    <property type="protein sequence ID" value="POR36854.1"/>
    <property type="molecule type" value="Genomic_DNA"/>
</dbReference>
<dbReference type="GO" id="GO:0020037">
    <property type="term" value="F:heme binding"/>
    <property type="evidence" value="ECO:0007669"/>
    <property type="project" value="InterPro"/>
</dbReference>
<dbReference type="PANTHER" id="PTHR24305:SF157">
    <property type="entry name" value="N-ACETYLTRYPTOPHAN 6-HYDROXYLASE IVOC-RELATED"/>
    <property type="match status" value="1"/>
</dbReference>
<sequence>MAIYDSITALTWGQLGCLAFAVWLVYALALGIQRLWLSPIAHIPGPRLAALTQYYEFYYDIVLGGQYTFRIMEMHKKYGGVIRVNPWEVHVADPDFFAELHGGPSRPRDKWDFHAKQFGAPHCALATIDHNLHKLRRSALNPFFSTQSVRNLQPVLEERVNALLNALMSILQRLADVINEYAFARSDRLIEKPDFGREVTDNLLTGTHMGMFIKHMNWALTLVNSLPESFSGRWVPGALLGWGGFLKMKNDIVAQIAEIKASENTDKWQLDISHPTIFHELLSSKILPPEEKTPVRLAQEGQIFVQGGTLTSSWTLTMAAFHLLYRPAALRKLRDELFAAMPDPDEVVPLAKLETLPYLRAVVKEALRHNIGTSGRLARIAPTETLTCRDRETGKAWELPPGTVVSMTPFMVVMDEDVFPDPLGFYPERWLDDGDRLDKHLQVFGGGPRVCLGMALANAELHMLLAKLFRRWGGGGIAGVSDDGDRRPGDVGVLKIYKSTPRDCQMASDYFIPIPYKVRDGPYLVLLTGQRRLRDSVG</sequence>
<dbReference type="Proteomes" id="UP000237481">
    <property type="component" value="Unassembled WGS sequence"/>
</dbReference>
<feature type="transmembrane region" description="Helical" evidence="10">
    <location>
        <begin position="12"/>
        <end position="32"/>
    </location>
</feature>
<dbReference type="InterPro" id="IPR001128">
    <property type="entry name" value="Cyt_P450"/>
</dbReference>
<evidence type="ECO:0000256" key="5">
    <source>
        <dbReference type="ARBA" id="ARBA00023002"/>
    </source>
</evidence>
<evidence type="ECO:0000256" key="8">
    <source>
        <dbReference type="PIRSR" id="PIRSR602401-1"/>
    </source>
</evidence>
<dbReference type="GO" id="GO:0005506">
    <property type="term" value="F:iron ion binding"/>
    <property type="evidence" value="ECO:0007669"/>
    <property type="project" value="InterPro"/>
</dbReference>
<evidence type="ECO:0000313" key="12">
    <source>
        <dbReference type="Proteomes" id="UP000237481"/>
    </source>
</evidence>
<dbReference type="InterPro" id="IPR036396">
    <property type="entry name" value="Cyt_P450_sf"/>
</dbReference>
<dbReference type="PANTHER" id="PTHR24305">
    <property type="entry name" value="CYTOCHROME P450"/>
    <property type="match status" value="1"/>
</dbReference>
<feature type="binding site" description="axial binding residue" evidence="8">
    <location>
        <position position="451"/>
    </location>
    <ligand>
        <name>heme</name>
        <dbReference type="ChEBI" id="CHEBI:30413"/>
    </ligand>
    <ligandPart>
        <name>Fe</name>
        <dbReference type="ChEBI" id="CHEBI:18248"/>
    </ligandPart>
</feature>
<dbReference type="GO" id="GO:0004497">
    <property type="term" value="F:monooxygenase activity"/>
    <property type="evidence" value="ECO:0007669"/>
    <property type="project" value="UniProtKB-KW"/>
</dbReference>
<evidence type="ECO:0000256" key="6">
    <source>
        <dbReference type="ARBA" id="ARBA00023004"/>
    </source>
</evidence>
<dbReference type="CDD" id="cd11062">
    <property type="entry name" value="CYP58-like"/>
    <property type="match status" value="1"/>
</dbReference>
<name>A0A2S4L338_9HYPO</name>
<proteinExistence type="inferred from homology"/>
<keyword evidence="10" id="KW-1133">Transmembrane helix</keyword>
<reference evidence="11 12" key="1">
    <citation type="submission" date="2018-01" db="EMBL/GenBank/DDBJ databases">
        <title>Harnessing the power of phylogenomics to disentangle the directionality and signatures of interkingdom host jumping in the parasitic fungal genus Tolypocladium.</title>
        <authorList>
            <person name="Quandt C.A."/>
            <person name="Patterson W."/>
            <person name="Spatafora J.W."/>
        </authorList>
    </citation>
    <scope>NUCLEOTIDE SEQUENCE [LARGE SCALE GENOMIC DNA]</scope>
    <source>
        <strain evidence="11 12">NRBC 100945</strain>
    </source>
</reference>
<dbReference type="Pfam" id="PF00067">
    <property type="entry name" value="p450"/>
    <property type="match status" value="1"/>
</dbReference>
<evidence type="ECO:0000256" key="4">
    <source>
        <dbReference type="ARBA" id="ARBA00022723"/>
    </source>
</evidence>
<dbReference type="GO" id="GO:0016705">
    <property type="term" value="F:oxidoreductase activity, acting on paired donors, with incorporation or reduction of molecular oxygen"/>
    <property type="evidence" value="ECO:0007669"/>
    <property type="project" value="InterPro"/>
</dbReference>
<gene>
    <name evidence="11" type="ORF">TPAR_02944</name>
</gene>
<dbReference type="InterPro" id="IPR002401">
    <property type="entry name" value="Cyt_P450_E_grp-I"/>
</dbReference>
<dbReference type="PROSITE" id="PS00086">
    <property type="entry name" value="CYTOCHROME_P450"/>
    <property type="match status" value="1"/>
</dbReference>
<keyword evidence="10" id="KW-0472">Membrane</keyword>
<dbReference type="Gene3D" id="1.10.630.10">
    <property type="entry name" value="Cytochrome P450"/>
    <property type="match status" value="1"/>
</dbReference>
<accession>A0A2S4L338</accession>
<keyword evidence="7 9" id="KW-0503">Monooxygenase</keyword>
<evidence type="ECO:0000313" key="11">
    <source>
        <dbReference type="EMBL" id="POR36854.1"/>
    </source>
</evidence>
<evidence type="ECO:0000256" key="1">
    <source>
        <dbReference type="ARBA" id="ARBA00001971"/>
    </source>
</evidence>
<keyword evidence="6 8" id="KW-0408">Iron</keyword>
<organism evidence="11 12">
    <name type="scientific">Tolypocladium paradoxum</name>
    <dbReference type="NCBI Taxonomy" id="94208"/>
    <lineage>
        <taxon>Eukaryota</taxon>
        <taxon>Fungi</taxon>
        <taxon>Dikarya</taxon>
        <taxon>Ascomycota</taxon>
        <taxon>Pezizomycotina</taxon>
        <taxon>Sordariomycetes</taxon>
        <taxon>Hypocreomycetidae</taxon>
        <taxon>Hypocreales</taxon>
        <taxon>Ophiocordycipitaceae</taxon>
        <taxon>Tolypocladium</taxon>
    </lineage>
</organism>
<dbReference type="STRING" id="94208.A0A2S4L338"/>
<comment type="cofactor">
    <cofactor evidence="1 8">
        <name>heme</name>
        <dbReference type="ChEBI" id="CHEBI:30413"/>
    </cofactor>
</comment>
<keyword evidence="10" id="KW-0812">Transmembrane</keyword>
<keyword evidence="12" id="KW-1185">Reference proteome</keyword>
<dbReference type="PRINTS" id="PR00385">
    <property type="entry name" value="P450"/>
</dbReference>
<comment type="similarity">
    <text evidence="2 9">Belongs to the cytochrome P450 family.</text>
</comment>
<evidence type="ECO:0000256" key="3">
    <source>
        <dbReference type="ARBA" id="ARBA00022617"/>
    </source>
</evidence>
<keyword evidence="5 9" id="KW-0560">Oxidoreductase</keyword>
<dbReference type="InterPro" id="IPR017972">
    <property type="entry name" value="Cyt_P450_CS"/>
</dbReference>
<evidence type="ECO:0000256" key="2">
    <source>
        <dbReference type="ARBA" id="ARBA00010617"/>
    </source>
</evidence>
<dbReference type="SUPFAM" id="SSF48264">
    <property type="entry name" value="Cytochrome P450"/>
    <property type="match status" value="1"/>
</dbReference>
<comment type="caution">
    <text evidence="11">The sequence shown here is derived from an EMBL/GenBank/DDBJ whole genome shotgun (WGS) entry which is preliminary data.</text>
</comment>
<evidence type="ECO:0000256" key="9">
    <source>
        <dbReference type="RuleBase" id="RU000461"/>
    </source>
</evidence>
<dbReference type="AlphaFoldDB" id="A0A2S4L338"/>